<evidence type="ECO:0000313" key="3">
    <source>
        <dbReference type="Proteomes" id="UP000266113"/>
    </source>
</evidence>
<feature type="region of interest" description="Disordered" evidence="1">
    <location>
        <begin position="68"/>
        <end position="87"/>
    </location>
</feature>
<dbReference type="EMBL" id="QXIY01000029">
    <property type="protein sequence ID" value="RIE16542.1"/>
    <property type="molecule type" value="Genomic_DNA"/>
</dbReference>
<keyword evidence="3" id="KW-1185">Reference proteome</keyword>
<evidence type="ECO:0000256" key="1">
    <source>
        <dbReference type="SAM" id="MobiDB-lite"/>
    </source>
</evidence>
<evidence type="ECO:0000313" key="2">
    <source>
        <dbReference type="EMBL" id="RIE16542.1"/>
    </source>
</evidence>
<proteinExistence type="predicted"/>
<sequence length="87" mass="9630">MPLFVENLTAHGHLHLEDETRRLLLQMSPATTLRLLAGERRTYRLHGLCHTQSTPLGGRIPIQTCMDPSAGHPQRPPMDLVGRCGGP</sequence>
<reference evidence="2 3" key="1">
    <citation type="submission" date="2018-09" db="EMBL/GenBank/DDBJ databases">
        <title>Discovery and Ecogenomic Context for Candidatus Cryosericales, a Global Caldiserica Order Active in Thawing Permafrost.</title>
        <authorList>
            <person name="Martinez M.A."/>
            <person name="Woodcroft B.J."/>
            <person name="Ignacio Espinoza J.C."/>
            <person name="Zayed A."/>
            <person name="Singleton C.M."/>
            <person name="Boyd J."/>
            <person name="Li Y.-F."/>
            <person name="Purvine S."/>
            <person name="Maughan H."/>
            <person name="Hodgkins S.B."/>
            <person name="Anderson D."/>
            <person name="Sederholm M."/>
            <person name="Temperton B."/>
            <person name="Saleska S.R."/>
            <person name="Tyson G.W."/>
            <person name="Rich V.I."/>
        </authorList>
    </citation>
    <scope>NUCLEOTIDE SEQUENCE [LARGE SCALE GENOMIC DNA]</scope>
    <source>
        <strain evidence="2 3">SMC1</strain>
    </source>
</reference>
<accession>A0A398DLS9</accession>
<gene>
    <name evidence="2" type="ORF">SMC1_06390</name>
</gene>
<comment type="caution">
    <text evidence="2">The sequence shown here is derived from an EMBL/GenBank/DDBJ whole genome shotgun (WGS) entry which is preliminary data.</text>
</comment>
<dbReference type="AlphaFoldDB" id="A0A398DLS9"/>
<dbReference type="Proteomes" id="UP000266113">
    <property type="component" value="Unassembled WGS sequence"/>
</dbReference>
<name>A0A398DLS9_9BACT</name>
<organism evidence="2 3">
    <name type="scientific">Candidatus Cryosericum septentrionale</name>
    <dbReference type="NCBI Taxonomy" id="2290913"/>
    <lineage>
        <taxon>Bacteria</taxon>
        <taxon>Pseudomonadati</taxon>
        <taxon>Caldisericota/Cryosericota group</taxon>
        <taxon>Candidatus Cryosericota</taxon>
        <taxon>Candidatus Cryosericia</taxon>
        <taxon>Candidatus Cryosericales</taxon>
        <taxon>Candidatus Cryosericaceae</taxon>
        <taxon>Candidatus Cryosericum</taxon>
    </lineage>
</organism>
<protein>
    <submittedName>
        <fullName evidence="2">Uncharacterized protein</fullName>
    </submittedName>
</protein>